<feature type="region of interest" description="Disordered" evidence="1">
    <location>
        <begin position="54"/>
        <end position="73"/>
    </location>
</feature>
<dbReference type="Proteomes" id="UP000078240">
    <property type="component" value="Unassembled WGS sequence"/>
</dbReference>
<name>A0A179GEA8_PURLI</name>
<evidence type="ECO:0000313" key="3">
    <source>
        <dbReference type="Proteomes" id="UP000078240"/>
    </source>
</evidence>
<feature type="compositionally biased region" description="Basic and acidic residues" evidence="1">
    <location>
        <begin position="64"/>
        <end position="73"/>
    </location>
</feature>
<protein>
    <submittedName>
        <fullName evidence="2">Uncharacterized protein</fullName>
    </submittedName>
</protein>
<feature type="region of interest" description="Disordered" evidence="1">
    <location>
        <begin position="100"/>
        <end position="123"/>
    </location>
</feature>
<reference evidence="2 3" key="1">
    <citation type="submission" date="2016-01" db="EMBL/GenBank/DDBJ databases">
        <title>Biosynthesis of antibiotic leucinostatins and their inhibition on Phytophthora in bio-control Purpureocillium lilacinum.</title>
        <authorList>
            <person name="Wang G."/>
            <person name="Liu Z."/>
            <person name="Lin R."/>
            <person name="Li E."/>
            <person name="Mao Z."/>
            <person name="Ling J."/>
            <person name="Yin W."/>
            <person name="Xie B."/>
        </authorList>
    </citation>
    <scope>NUCLEOTIDE SEQUENCE [LARGE SCALE GENOMIC DNA]</scope>
    <source>
        <strain evidence="2">PLBJ-1</strain>
    </source>
</reference>
<gene>
    <name evidence="2" type="ORF">VFPBJ_09694</name>
</gene>
<sequence length="123" mass="13384">MPPCLKTSRSKRLIATVITPLLLWYDNRCWIGTLPAEPGNGAFSIASQAPGTATLASVGKRSQRHGDDSHETMPCKLATRDRARKRSLLHLRCKCLEISLSPRPGRCTPAASGRQPPGQNQPV</sequence>
<dbReference type="EMBL" id="LSBH01000008">
    <property type="protein sequence ID" value="OAQ75721.1"/>
    <property type="molecule type" value="Genomic_DNA"/>
</dbReference>
<dbReference type="AlphaFoldDB" id="A0A179GEA8"/>
<evidence type="ECO:0000313" key="2">
    <source>
        <dbReference type="EMBL" id="OAQ75721.1"/>
    </source>
</evidence>
<organism evidence="2 3">
    <name type="scientific">Purpureocillium lilacinum</name>
    <name type="common">Paecilomyces lilacinus</name>
    <dbReference type="NCBI Taxonomy" id="33203"/>
    <lineage>
        <taxon>Eukaryota</taxon>
        <taxon>Fungi</taxon>
        <taxon>Dikarya</taxon>
        <taxon>Ascomycota</taxon>
        <taxon>Pezizomycotina</taxon>
        <taxon>Sordariomycetes</taxon>
        <taxon>Hypocreomycetidae</taxon>
        <taxon>Hypocreales</taxon>
        <taxon>Ophiocordycipitaceae</taxon>
        <taxon>Purpureocillium</taxon>
    </lineage>
</organism>
<proteinExistence type="predicted"/>
<evidence type="ECO:0000256" key="1">
    <source>
        <dbReference type="SAM" id="MobiDB-lite"/>
    </source>
</evidence>
<accession>A0A179GEA8</accession>
<comment type="caution">
    <text evidence="2">The sequence shown here is derived from an EMBL/GenBank/DDBJ whole genome shotgun (WGS) entry which is preliminary data.</text>
</comment>